<keyword evidence="2" id="KW-0812">Transmembrane</keyword>
<evidence type="ECO:0000313" key="4">
    <source>
        <dbReference type="Proteomes" id="UP001176059"/>
    </source>
</evidence>
<keyword evidence="4" id="KW-1185">Reference proteome</keyword>
<evidence type="ECO:0000256" key="1">
    <source>
        <dbReference type="SAM" id="MobiDB-lite"/>
    </source>
</evidence>
<dbReference type="AlphaFoldDB" id="A0AA38J739"/>
<feature type="region of interest" description="Disordered" evidence="1">
    <location>
        <begin position="24"/>
        <end position="44"/>
    </location>
</feature>
<accession>A0AA38J739</accession>
<comment type="caution">
    <text evidence="3">The sequence shown here is derived from an EMBL/GenBank/DDBJ whole genome shotgun (WGS) entry which is preliminary data.</text>
</comment>
<evidence type="ECO:0000256" key="2">
    <source>
        <dbReference type="SAM" id="Phobius"/>
    </source>
</evidence>
<sequence>MSTTPVPRLRVASASRRMVENLKSFRNKMEPTAHTPSSSTSFSDPYAFTTRHQPVYFPPHSPRCRTWSHSECPEFIHQDGDGGSGIVILILIMIPVHALTMVTVQVMRFTVHRHPLMPIDLVRMTMGTTPSEVKIHSLFDELGIITTKIHSMISWISIQVCLYLTTPIYQTQARIQV</sequence>
<keyword evidence="2" id="KW-1133">Transmembrane helix</keyword>
<dbReference type="EMBL" id="JANVFO010000037">
    <property type="protein sequence ID" value="KAJ3729204.1"/>
    <property type="molecule type" value="Genomic_DNA"/>
</dbReference>
<gene>
    <name evidence="3" type="ORF">DFJ43DRAFT_1084012</name>
</gene>
<dbReference type="Proteomes" id="UP001176059">
    <property type="component" value="Unassembled WGS sequence"/>
</dbReference>
<reference evidence="3" key="2">
    <citation type="journal article" date="2023" name="Proc. Natl. Acad. Sci. U.S.A.">
        <title>A global phylogenomic analysis of the shiitake genus Lentinula.</title>
        <authorList>
            <person name="Sierra-Patev S."/>
            <person name="Min B."/>
            <person name="Naranjo-Ortiz M."/>
            <person name="Looney B."/>
            <person name="Konkel Z."/>
            <person name="Slot J.C."/>
            <person name="Sakamoto Y."/>
            <person name="Steenwyk J.L."/>
            <person name="Rokas A."/>
            <person name="Carro J."/>
            <person name="Camarero S."/>
            <person name="Ferreira P."/>
            <person name="Molpeceres G."/>
            <person name="Ruiz-Duenas F.J."/>
            <person name="Serrano A."/>
            <person name="Henrissat B."/>
            <person name="Drula E."/>
            <person name="Hughes K.W."/>
            <person name="Mata J.L."/>
            <person name="Ishikawa N.K."/>
            <person name="Vargas-Isla R."/>
            <person name="Ushijima S."/>
            <person name="Smith C.A."/>
            <person name="Donoghue J."/>
            <person name="Ahrendt S."/>
            <person name="Andreopoulos W."/>
            <person name="He G."/>
            <person name="LaButti K."/>
            <person name="Lipzen A."/>
            <person name="Ng V."/>
            <person name="Riley R."/>
            <person name="Sandor L."/>
            <person name="Barry K."/>
            <person name="Martinez A.T."/>
            <person name="Xiao Y."/>
            <person name="Gibbons J.G."/>
            <person name="Terashima K."/>
            <person name="Grigoriev I.V."/>
            <person name="Hibbett D."/>
        </authorList>
    </citation>
    <scope>NUCLEOTIDE SEQUENCE</scope>
    <source>
        <strain evidence="3">ET3784</strain>
    </source>
</reference>
<name>A0AA38J739_9AGAR</name>
<reference evidence="3" key="1">
    <citation type="submission" date="2022-08" db="EMBL/GenBank/DDBJ databases">
        <authorList>
            <consortium name="DOE Joint Genome Institute"/>
            <person name="Min B."/>
            <person name="Sierra-Patev S."/>
            <person name="Naranjo-Ortiz M."/>
            <person name="Looney B."/>
            <person name="Konkel Z."/>
            <person name="Slot J.C."/>
            <person name="Sakamoto Y."/>
            <person name="Steenwyk J.L."/>
            <person name="Rokas A."/>
            <person name="Carro J."/>
            <person name="Camarero S."/>
            <person name="Ferreira P."/>
            <person name="Molpeceres G."/>
            <person name="Ruiz-duenas F.J."/>
            <person name="Serrano A."/>
            <person name="Henrissat B."/>
            <person name="Drula E."/>
            <person name="Hughes K.W."/>
            <person name="Mata J.L."/>
            <person name="Ishikawa N.K."/>
            <person name="Vargas-Isla R."/>
            <person name="Ushijima S."/>
            <person name="Smith C.A."/>
            <person name="Ahrendt S."/>
            <person name="Andreopoulos W."/>
            <person name="He G."/>
            <person name="LaButti K."/>
            <person name="Lipzen A."/>
            <person name="Ng V."/>
            <person name="Riley R."/>
            <person name="Sandor L."/>
            <person name="Barry K."/>
            <person name="Martinez A.T."/>
            <person name="Xiao Y."/>
            <person name="Gibbons J.G."/>
            <person name="Terashima K."/>
            <person name="Hibbett D.S."/>
            <person name="Grigoriev I.V."/>
        </authorList>
    </citation>
    <scope>NUCLEOTIDE SEQUENCE</scope>
    <source>
        <strain evidence="3">ET3784</strain>
    </source>
</reference>
<feature type="compositionally biased region" description="Polar residues" evidence="1">
    <location>
        <begin position="34"/>
        <end position="43"/>
    </location>
</feature>
<proteinExistence type="predicted"/>
<feature type="transmembrane region" description="Helical" evidence="2">
    <location>
        <begin position="86"/>
        <end position="107"/>
    </location>
</feature>
<protein>
    <submittedName>
        <fullName evidence="3">Uncharacterized protein</fullName>
    </submittedName>
</protein>
<organism evidence="3 4">
    <name type="scientific">Lentinula guzmanii</name>
    <dbReference type="NCBI Taxonomy" id="2804957"/>
    <lineage>
        <taxon>Eukaryota</taxon>
        <taxon>Fungi</taxon>
        <taxon>Dikarya</taxon>
        <taxon>Basidiomycota</taxon>
        <taxon>Agaricomycotina</taxon>
        <taxon>Agaricomycetes</taxon>
        <taxon>Agaricomycetidae</taxon>
        <taxon>Agaricales</taxon>
        <taxon>Marasmiineae</taxon>
        <taxon>Omphalotaceae</taxon>
        <taxon>Lentinula</taxon>
    </lineage>
</organism>
<evidence type="ECO:0000313" key="3">
    <source>
        <dbReference type="EMBL" id="KAJ3729204.1"/>
    </source>
</evidence>
<keyword evidence="2" id="KW-0472">Membrane</keyword>